<evidence type="ECO:0000256" key="1">
    <source>
        <dbReference type="ARBA" id="ARBA00006484"/>
    </source>
</evidence>
<evidence type="ECO:0000313" key="4">
    <source>
        <dbReference type="Proteomes" id="UP000823521"/>
    </source>
</evidence>
<reference evidence="3 4" key="1">
    <citation type="submission" date="2019-12" db="EMBL/GenBank/DDBJ databases">
        <title>Whole genome sequencing of endophytic Actinobacterium Micromonospora sp. MPMI6T.</title>
        <authorList>
            <person name="Evv R."/>
            <person name="Podile A.R."/>
        </authorList>
    </citation>
    <scope>NUCLEOTIDE SEQUENCE [LARGE SCALE GENOMIC DNA]</scope>
    <source>
        <strain evidence="3 4">MPMI6</strain>
    </source>
</reference>
<evidence type="ECO:0000259" key="2">
    <source>
        <dbReference type="SMART" id="SM00822"/>
    </source>
</evidence>
<sequence>MDLSDTKRSRLDGLTAVITGGTRGLGRALTEGFLDSGASVLAAARTEGDFGEIADRYGERAAFHPVDVCDADSLNRLMSAAVEQFGRLDIVVANAGVTRNGLIHKMSPTEWRDVMNTNLDGLFHTVQAALPHFGESGGSILTVSSGMASYAAPGASAYIASKAATEAFTRCCAAEFANRNIRVNCISPGILTVGMGAAVGANERLRQLYWPRMLAGRAGEPHEVVAAAVFLASPAASYINGHVLDVTGGLR</sequence>
<dbReference type="InterPro" id="IPR002347">
    <property type="entry name" value="SDR_fam"/>
</dbReference>
<dbReference type="PRINTS" id="PR00081">
    <property type="entry name" value="GDHRDH"/>
</dbReference>
<comment type="caution">
    <text evidence="3">The sequence shown here is derived from an EMBL/GenBank/DDBJ whole genome shotgun (WGS) entry which is preliminary data.</text>
</comment>
<dbReference type="CDD" id="cd05233">
    <property type="entry name" value="SDR_c"/>
    <property type="match status" value="1"/>
</dbReference>
<dbReference type="SMART" id="SM00822">
    <property type="entry name" value="PKS_KR"/>
    <property type="match status" value="1"/>
</dbReference>
<keyword evidence="4" id="KW-1185">Reference proteome</keyword>
<protein>
    <submittedName>
        <fullName evidence="3">SDR family oxidoreductase</fullName>
    </submittedName>
</protein>
<evidence type="ECO:0000313" key="3">
    <source>
        <dbReference type="EMBL" id="MBO4207892.1"/>
    </source>
</evidence>
<comment type="similarity">
    <text evidence="1">Belongs to the short-chain dehydrogenases/reductases (SDR) family.</text>
</comment>
<dbReference type="Pfam" id="PF13561">
    <property type="entry name" value="adh_short_C2"/>
    <property type="match status" value="1"/>
</dbReference>
<gene>
    <name evidence="3" type="ORF">GSF22_18040</name>
</gene>
<dbReference type="InterPro" id="IPR036291">
    <property type="entry name" value="NAD(P)-bd_dom_sf"/>
</dbReference>
<proteinExistence type="inferred from homology"/>
<organism evidence="3 4">
    <name type="scientific">Micromonospora echinofusca</name>
    <dbReference type="NCBI Taxonomy" id="47858"/>
    <lineage>
        <taxon>Bacteria</taxon>
        <taxon>Bacillati</taxon>
        <taxon>Actinomycetota</taxon>
        <taxon>Actinomycetes</taxon>
        <taxon>Micromonosporales</taxon>
        <taxon>Micromonosporaceae</taxon>
        <taxon>Micromonospora</taxon>
    </lineage>
</organism>
<accession>A0ABS3VTM1</accession>
<dbReference type="SUPFAM" id="SSF51735">
    <property type="entry name" value="NAD(P)-binding Rossmann-fold domains"/>
    <property type="match status" value="1"/>
</dbReference>
<dbReference type="Gene3D" id="3.40.50.720">
    <property type="entry name" value="NAD(P)-binding Rossmann-like Domain"/>
    <property type="match status" value="1"/>
</dbReference>
<name>A0ABS3VTM1_MICEH</name>
<feature type="domain" description="Ketoreductase" evidence="2">
    <location>
        <begin position="14"/>
        <end position="189"/>
    </location>
</feature>
<dbReference type="InterPro" id="IPR057326">
    <property type="entry name" value="KR_dom"/>
</dbReference>
<dbReference type="PANTHER" id="PTHR42760">
    <property type="entry name" value="SHORT-CHAIN DEHYDROGENASES/REDUCTASES FAMILY MEMBER"/>
    <property type="match status" value="1"/>
</dbReference>
<dbReference type="PRINTS" id="PR00080">
    <property type="entry name" value="SDRFAMILY"/>
</dbReference>
<dbReference type="Proteomes" id="UP000823521">
    <property type="component" value="Unassembled WGS sequence"/>
</dbReference>
<dbReference type="EMBL" id="WVUH01000153">
    <property type="protein sequence ID" value="MBO4207892.1"/>
    <property type="molecule type" value="Genomic_DNA"/>
</dbReference>